<dbReference type="Proteomes" id="UP000094313">
    <property type="component" value="Chromosome"/>
</dbReference>
<dbReference type="GO" id="GO:0046819">
    <property type="term" value="P:protein secretion by the type V secretion system"/>
    <property type="evidence" value="ECO:0007669"/>
    <property type="project" value="TreeGrafter"/>
</dbReference>
<keyword evidence="3" id="KW-0732">Signal</keyword>
<reference evidence="5 6" key="1">
    <citation type="submission" date="2016-08" db="EMBL/GenBank/DDBJ databases">
        <authorList>
            <person name="Seilhamer J.J."/>
        </authorList>
    </citation>
    <scope>NUCLEOTIDE SEQUENCE [LARGE SCALE GENOMIC DNA]</scope>
    <source>
        <strain evidence="5 6">DX4</strain>
    </source>
</reference>
<evidence type="ECO:0000313" key="5">
    <source>
        <dbReference type="EMBL" id="AOM79074.1"/>
    </source>
</evidence>
<dbReference type="GO" id="GO:0008320">
    <property type="term" value="F:protein transmembrane transporter activity"/>
    <property type="evidence" value="ECO:0007669"/>
    <property type="project" value="TreeGrafter"/>
</dbReference>
<dbReference type="KEGG" id="psty:BFS30_19005"/>
<evidence type="ECO:0000256" key="3">
    <source>
        <dbReference type="SAM" id="SignalP"/>
    </source>
</evidence>
<dbReference type="GO" id="GO:0098046">
    <property type="term" value="C:type V protein secretion system complex"/>
    <property type="evidence" value="ECO:0007669"/>
    <property type="project" value="TreeGrafter"/>
</dbReference>
<dbReference type="RefSeq" id="WP_069380737.1">
    <property type="nucleotide sequence ID" value="NZ_CP017141.1"/>
</dbReference>
<dbReference type="PANTHER" id="PTHR34597">
    <property type="entry name" value="SLR1661 PROTEIN"/>
    <property type="match status" value="1"/>
</dbReference>
<organism evidence="5 6">
    <name type="scientific">Pedobacter steynii</name>
    <dbReference type="NCBI Taxonomy" id="430522"/>
    <lineage>
        <taxon>Bacteria</taxon>
        <taxon>Pseudomonadati</taxon>
        <taxon>Bacteroidota</taxon>
        <taxon>Sphingobacteriia</taxon>
        <taxon>Sphingobacteriales</taxon>
        <taxon>Sphingobacteriaceae</taxon>
        <taxon>Pedobacter</taxon>
    </lineage>
</organism>
<feature type="domain" description="Bacterial surface antigen (D15)" evidence="4">
    <location>
        <begin position="617"/>
        <end position="837"/>
    </location>
</feature>
<dbReference type="Pfam" id="PF01103">
    <property type="entry name" value="Omp85"/>
    <property type="match status" value="1"/>
</dbReference>
<keyword evidence="6" id="KW-1185">Reference proteome</keyword>
<keyword evidence="2" id="KW-0472">Membrane</keyword>
<dbReference type="InterPro" id="IPR051544">
    <property type="entry name" value="TPS_OM_transporter"/>
</dbReference>
<feature type="signal peptide" evidence="3">
    <location>
        <begin position="1"/>
        <end position="26"/>
    </location>
</feature>
<comment type="subcellular location">
    <subcellularLocation>
        <location evidence="1">Membrane</location>
    </subcellularLocation>
</comment>
<protein>
    <recommendedName>
        <fullName evidence="4">Bacterial surface antigen (D15) domain-containing protein</fullName>
    </recommendedName>
</protein>
<sequence length="872" mass="99822">MRFKKELQAALLVKLALVAIPSPGIAQHVGQTDSITVAIAPEYDKVGGFHRFWLGESYRKIWATPVKLRIMDLQKEKGGLTIIKLGGGMQTRSLRLKDAAGKEWVLRTVQKYADRSLPENLRATIARDITQDQVSTNHPFASLIVPTLAGALDLAHAKPEIVYVGDDPGLGEYRKDFANAAYVFEERSPFEEKTDNTEKAQKKILKDNDTRADQKMTLRARLLDFLLGDWDRHEDNWRWSVEKTKDGTTYSPVPRDRDKVFYKTSGVFPWVLTHQWLKSHLQPYSPTIRDVEHWNFNERYFDRFFLNELTEQDWKEEVKVVQSKMTDELIAKSFREMPDPIFKQCGAELIANFTSRRNQLETLALKYYRFLSINVDVPASDKTEYFDVKHQDDGTVRLHVYNIKKDGSKGRLFFDRTFNPEVTKEIRLFGLGGKDVFDVHGKASSPIKVRMIGGDEEDQFKVAEEVSNKSGLFIYDRKDETNELPQKGFAKLRLAKDTAVNQFNKTGFLYDRSGVLFDLNYNIDQGVQIGLGYIIEKQGFRKSPYASKQEFWAHYSTGRKSFILDYAGDFKKAIGNNDLKVTVNMLGPNNLSNFFGLGNNTDYIKDDDHHEENEEENDKEDGISYYRNRYNYLNASLKLKRDLDKFWSVEGGLLLSYYASNRSENEERFLFDYDLANPGQDVFSNRFYAGLTAGWSYDTRDHIAIPKKGVFWKTTISAQQRVTGEDQRYGIVTSEFRFYLNPWKSGLVIANRIGGGTTVGNPAFFQHIQLGGVNSLRGFNSRRFTGRTGAYHNLDLRLKLFNFTSYLVPGTVGMIGFNDVGRVWQPGESSGRWHHGYGGGLYIMPGDQILIQGTLGFSKEATMPYFSVGFNF</sequence>
<dbReference type="InterPro" id="IPR000184">
    <property type="entry name" value="Bac_surfAg_D15"/>
</dbReference>
<dbReference type="PANTHER" id="PTHR34597:SF3">
    <property type="entry name" value="OUTER MEMBRANE TRANSPORTER CDIB"/>
    <property type="match status" value="1"/>
</dbReference>
<dbReference type="OrthoDB" id="333971at2"/>
<evidence type="ECO:0000256" key="1">
    <source>
        <dbReference type="ARBA" id="ARBA00004370"/>
    </source>
</evidence>
<dbReference type="Gene3D" id="2.40.160.50">
    <property type="entry name" value="membrane protein fhac: a member of the omp85/tpsb transporter family"/>
    <property type="match status" value="1"/>
</dbReference>
<feature type="chain" id="PRO_5009098754" description="Bacterial surface antigen (D15) domain-containing protein" evidence="3">
    <location>
        <begin position="27"/>
        <end position="872"/>
    </location>
</feature>
<dbReference type="AlphaFoldDB" id="A0A1D7QK68"/>
<evidence type="ECO:0000256" key="2">
    <source>
        <dbReference type="ARBA" id="ARBA00023136"/>
    </source>
</evidence>
<proteinExistence type="predicted"/>
<evidence type="ECO:0000313" key="6">
    <source>
        <dbReference type="Proteomes" id="UP000094313"/>
    </source>
</evidence>
<gene>
    <name evidence="5" type="ORF">BFS30_19005</name>
</gene>
<name>A0A1D7QK68_9SPHI</name>
<dbReference type="GO" id="GO:0019867">
    <property type="term" value="C:outer membrane"/>
    <property type="evidence" value="ECO:0007669"/>
    <property type="project" value="InterPro"/>
</dbReference>
<accession>A0A1D7QK68</accession>
<evidence type="ECO:0000259" key="4">
    <source>
        <dbReference type="Pfam" id="PF01103"/>
    </source>
</evidence>
<dbReference type="EMBL" id="CP017141">
    <property type="protein sequence ID" value="AOM79074.1"/>
    <property type="molecule type" value="Genomic_DNA"/>
</dbReference>